<evidence type="ECO:0000259" key="3">
    <source>
        <dbReference type="Pfam" id="PF07687"/>
    </source>
</evidence>
<dbReference type="GO" id="GO:0046872">
    <property type="term" value="F:metal ion binding"/>
    <property type="evidence" value="ECO:0007669"/>
    <property type="project" value="UniProtKB-KW"/>
</dbReference>
<keyword evidence="2" id="KW-0479">Metal-binding</keyword>
<organism evidence="4 5">
    <name type="scientific">Flagellimonas nanhaiensis</name>
    <dbReference type="NCBI Taxonomy" id="2292706"/>
    <lineage>
        <taxon>Bacteria</taxon>
        <taxon>Pseudomonadati</taxon>
        <taxon>Bacteroidota</taxon>
        <taxon>Flavobacteriia</taxon>
        <taxon>Flavobacteriales</taxon>
        <taxon>Flavobacteriaceae</taxon>
        <taxon>Flagellimonas</taxon>
    </lineage>
</organism>
<dbReference type="GO" id="GO:0050118">
    <property type="term" value="F:N-acetyldiaminopimelate deacetylase activity"/>
    <property type="evidence" value="ECO:0007669"/>
    <property type="project" value="UniProtKB-ARBA"/>
</dbReference>
<feature type="binding site" evidence="2">
    <location>
        <position position="398"/>
    </location>
    <ligand>
        <name>Mn(2+)</name>
        <dbReference type="ChEBI" id="CHEBI:29035"/>
        <label>2</label>
    </ligand>
</feature>
<dbReference type="Proteomes" id="UP000261828">
    <property type="component" value="Unassembled WGS sequence"/>
</dbReference>
<accession>A0A371JUG5</accession>
<gene>
    <name evidence="4" type="ORF">DX873_04595</name>
</gene>
<comment type="cofactor">
    <cofactor evidence="2">
        <name>Mn(2+)</name>
        <dbReference type="ChEBI" id="CHEBI:29035"/>
    </cofactor>
    <text evidence="2">The Mn(2+) ion enhances activity.</text>
</comment>
<evidence type="ECO:0000256" key="2">
    <source>
        <dbReference type="PIRSR" id="PIRSR005962-1"/>
    </source>
</evidence>
<dbReference type="OrthoDB" id="9776731at2"/>
<dbReference type="EMBL" id="QTJX01000001">
    <property type="protein sequence ID" value="RDY61445.1"/>
    <property type="molecule type" value="Genomic_DNA"/>
</dbReference>
<dbReference type="Pfam" id="PF01546">
    <property type="entry name" value="Peptidase_M20"/>
    <property type="match status" value="1"/>
</dbReference>
<dbReference type="PANTHER" id="PTHR11014:SF63">
    <property type="entry name" value="METALLOPEPTIDASE, PUTATIVE (AFU_ORTHOLOGUE AFUA_6G09600)-RELATED"/>
    <property type="match status" value="1"/>
</dbReference>
<dbReference type="SUPFAM" id="SSF53187">
    <property type="entry name" value="Zn-dependent exopeptidases"/>
    <property type="match status" value="1"/>
</dbReference>
<keyword evidence="5" id="KW-1185">Reference proteome</keyword>
<dbReference type="Gene3D" id="3.40.630.10">
    <property type="entry name" value="Zn peptidases"/>
    <property type="match status" value="1"/>
</dbReference>
<feature type="binding site" evidence="2">
    <location>
        <position position="196"/>
    </location>
    <ligand>
        <name>Mn(2+)</name>
        <dbReference type="ChEBI" id="CHEBI:29035"/>
        <label>2</label>
    </ligand>
</feature>
<dbReference type="Gene3D" id="3.30.70.360">
    <property type="match status" value="1"/>
</dbReference>
<dbReference type="GO" id="GO:0019877">
    <property type="term" value="P:diaminopimelate biosynthetic process"/>
    <property type="evidence" value="ECO:0007669"/>
    <property type="project" value="UniProtKB-ARBA"/>
</dbReference>
<comment type="caution">
    <text evidence="4">The sequence shown here is derived from an EMBL/GenBank/DDBJ whole genome shotgun (WGS) entry which is preliminary data.</text>
</comment>
<dbReference type="PIRSF" id="PIRSF005962">
    <property type="entry name" value="Pept_M20D_amidohydro"/>
    <property type="match status" value="1"/>
</dbReference>
<dbReference type="FunFam" id="3.30.70.360:FF:000001">
    <property type="entry name" value="N-acetyldiaminopimelate deacetylase"/>
    <property type="match status" value="1"/>
</dbReference>
<evidence type="ECO:0000256" key="1">
    <source>
        <dbReference type="ARBA" id="ARBA00022801"/>
    </source>
</evidence>
<proteinExistence type="predicted"/>
<dbReference type="NCBIfam" id="TIGR01891">
    <property type="entry name" value="amidohydrolases"/>
    <property type="match status" value="1"/>
</dbReference>
<keyword evidence="1 4" id="KW-0378">Hydrolase</keyword>
<sequence>MQRLITLAILLSGLSMWSQNSKLEKDCQAIEDKVIEWRRDIHQNPELSNREFKTAEKIAKHLKSLGIEVQTGVAHTGVVGLLKGDQPGKVVALRADIDALPVTERNDLPFKSNVTSEYLGQQVGVMHACGHDTHVAILMGVAEVLSKNKDKIKGSVKFVFQPAEEGAPPGEEGGAELMVKEGVLENPKVDAIFGLHIGSYLPVGHIAYKPGGALAAAQRFVVNIKGKQSHGSQPWAGVDPVLVAAKIIDGYQSIVSRELELTKEAAVITVGKVSAGVRNNIIPESAELIGTIRTLDYDMQKQVNARMKEMAADIAKAYRAEATVEIAKGVPITYNDPELTEKSLPSLKNVAGEENVHLIKAITGAEDFSFYQEKIPGFFFVLGGKDPKAGPDEHFPHHTPDFKIDDSGLLLGVKAMTNIALDYLNM</sequence>
<dbReference type="InterPro" id="IPR036264">
    <property type="entry name" value="Bact_exopeptidase_dim_dom"/>
</dbReference>
<dbReference type="InterPro" id="IPR017439">
    <property type="entry name" value="Amidohydrolase"/>
</dbReference>
<dbReference type="InterPro" id="IPR002933">
    <property type="entry name" value="Peptidase_M20"/>
</dbReference>
<evidence type="ECO:0000313" key="4">
    <source>
        <dbReference type="EMBL" id="RDY61445.1"/>
    </source>
</evidence>
<dbReference type="SUPFAM" id="SSF55031">
    <property type="entry name" value="Bacterial exopeptidase dimerisation domain"/>
    <property type="match status" value="1"/>
</dbReference>
<dbReference type="Pfam" id="PF07687">
    <property type="entry name" value="M20_dimer"/>
    <property type="match status" value="1"/>
</dbReference>
<feature type="binding site" evidence="2">
    <location>
        <position position="129"/>
    </location>
    <ligand>
        <name>Mn(2+)</name>
        <dbReference type="ChEBI" id="CHEBI:29035"/>
        <label>2</label>
    </ligand>
</feature>
<name>A0A371JUG5_9FLAO</name>
<dbReference type="InterPro" id="IPR011650">
    <property type="entry name" value="Peptidase_M20_dimer"/>
</dbReference>
<feature type="binding site" evidence="2">
    <location>
        <position position="131"/>
    </location>
    <ligand>
        <name>Mn(2+)</name>
        <dbReference type="ChEBI" id="CHEBI:29035"/>
        <label>2</label>
    </ligand>
</feature>
<feature type="binding site" evidence="2">
    <location>
        <position position="165"/>
    </location>
    <ligand>
        <name>Mn(2+)</name>
        <dbReference type="ChEBI" id="CHEBI:29035"/>
        <label>2</label>
    </ligand>
</feature>
<dbReference type="PANTHER" id="PTHR11014">
    <property type="entry name" value="PEPTIDASE M20 FAMILY MEMBER"/>
    <property type="match status" value="1"/>
</dbReference>
<reference evidence="4 5" key="1">
    <citation type="submission" date="2018-08" db="EMBL/GenBank/DDBJ databases">
        <title>Muricauda nanhaiensis sp. nov., isolated from seawater of the South China Sea.</title>
        <authorList>
            <person name="Dang Y."/>
        </authorList>
    </citation>
    <scope>NUCLEOTIDE SEQUENCE [LARGE SCALE GENOMIC DNA]</scope>
    <source>
        <strain evidence="4 5">SM1704</strain>
    </source>
</reference>
<evidence type="ECO:0000313" key="5">
    <source>
        <dbReference type="Proteomes" id="UP000261828"/>
    </source>
</evidence>
<protein>
    <submittedName>
        <fullName evidence="4">Amidohydrolase</fullName>
    </submittedName>
</protein>
<feature type="domain" description="Peptidase M20 dimerisation" evidence="3">
    <location>
        <begin position="219"/>
        <end position="318"/>
    </location>
</feature>
<dbReference type="AlphaFoldDB" id="A0A371JUG5"/>
<keyword evidence="2" id="KW-0464">Manganese</keyword>
<dbReference type="RefSeq" id="WP_116183326.1">
    <property type="nucleotide sequence ID" value="NZ_QTJX01000001.1"/>
</dbReference>